<dbReference type="InterPro" id="IPR021698">
    <property type="entry name" value="DUF3280"/>
</dbReference>
<protein>
    <submittedName>
        <fullName evidence="1">DUF2380 domain-containing protein</fullName>
    </submittedName>
</protein>
<dbReference type="EMBL" id="JAVQLW010000001">
    <property type="protein sequence ID" value="MDS9468406.1"/>
    <property type="molecule type" value="Genomic_DNA"/>
</dbReference>
<proteinExistence type="predicted"/>
<dbReference type="RefSeq" id="WP_311160606.1">
    <property type="nucleotide sequence ID" value="NZ_JAVQLW010000001.1"/>
</dbReference>
<sequence length="149" mass="16225">MRSLCLALFLCLPVPVLAEPLMILPVKLLDTSNEAVDQSADHARRQQAFADRLASELSGTVVSSAEVADACPRETAACLLELLAAKSAERGLFIVVQKTSMLILQVFADLVEVDSQKLISHRELSFRGDNDEGWNRAADFLAGQLRDAD</sequence>
<reference evidence="2" key="1">
    <citation type="submission" date="2023-07" db="EMBL/GenBank/DDBJ databases">
        <title>Paracoccus sp. MBLB3053 whole genome sequence.</title>
        <authorList>
            <person name="Hwang C.Y."/>
            <person name="Cho E.-S."/>
            <person name="Seo M.-J."/>
        </authorList>
    </citation>
    <scope>NUCLEOTIDE SEQUENCE [LARGE SCALE GENOMIC DNA]</scope>
    <source>
        <strain evidence="2">MBLB3053</strain>
    </source>
</reference>
<dbReference type="Pfam" id="PF11684">
    <property type="entry name" value="DUF3280"/>
    <property type="match status" value="1"/>
</dbReference>
<accession>A0ABU2HTM9</accession>
<keyword evidence="2" id="KW-1185">Reference proteome</keyword>
<evidence type="ECO:0000313" key="2">
    <source>
        <dbReference type="Proteomes" id="UP001269144"/>
    </source>
</evidence>
<comment type="caution">
    <text evidence="1">The sequence shown here is derived from an EMBL/GenBank/DDBJ whole genome shotgun (WGS) entry which is preliminary data.</text>
</comment>
<evidence type="ECO:0000313" key="1">
    <source>
        <dbReference type="EMBL" id="MDS9468406.1"/>
    </source>
</evidence>
<organism evidence="1 2">
    <name type="scientific">Paracoccus aurantius</name>
    <dbReference type="NCBI Taxonomy" id="3073814"/>
    <lineage>
        <taxon>Bacteria</taxon>
        <taxon>Pseudomonadati</taxon>
        <taxon>Pseudomonadota</taxon>
        <taxon>Alphaproteobacteria</taxon>
        <taxon>Rhodobacterales</taxon>
        <taxon>Paracoccaceae</taxon>
        <taxon>Paracoccus</taxon>
    </lineage>
</organism>
<name>A0ABU2HTM9_9RHOB</name>
<dbReference type="Proteomes" id="UP001269144">
    <property type="component" value="Unassembled WGS sequence"/>
</dbReference>
<gene>
    <name evidence="1" type="ORF">RGQ15_12590</name>
</gene>